<evidence type="ECO:0000313" key="3">
    <source>
        <dbReference type="Proteomes" id="UP000652761"/>
    </source>
</evidence>
<name>A0A843XSK8_COLES</name>
<protein>
    <submittedName>
        <fullName evidence="2">Uncharacterized protein</fullName>
    </submittedName>
</protein>
<accession>A0A843XSK8</accession>
<dbReference type="PANTHER" id="PTHR33710">
    <property type="entry name" value="BNAC02G09200D PROTEIN"/>
    <property type="match status" value="1"/>
</dbReference>
<dbReference type="EMBL" id="NMUH01011647">
    <property type="protein sequence ID" value="MQM21837.1"/>
    <property type="molecule type" value="Genomic_DNA"/>
</dbReference>
<evidence type="ECO:0000256" key="1">
    <source>
        <dbReference type="SAM" id="MobiDB-lite"/>
    </source>
</evidence>
<proteinExistence type="predicted"/>
<dbReference type="PANTHER" id="PTHR33710:SF64">
    <property type="entry name" value="ENDONUCLEASE_EXONUCLEASE_PHOSPHATASE DOMAIN-CONTAINING PROTEIN"/>
    <property type="match status" value="1"/>
</dbReference>
<organism evidence="2 3">
    <name type="scientific">Colocasia esculenta</name>
    <name type="common">Wild taro</name>
    <name type="synonym">Arum esculentum</name>
    <dbReference type="NCBI Taxonomy" id="4460"/>
    <lineage>
        <taxon>Eukaryota</taxon>
        <taxon>Viridiplantae</taxon>
        <taxon>Streptophyta</taxon>
        <taxon>Embryophyta</taxon>
        <taxon>Tracheophyta</taxon>
        <taxon>Spermatophyta</taxon>
        <taxon>Magnoliopsida</taxon>
        <taxon>Liliopsida</taxon>
        <taxon>Araceae</taxon>
        <taxon>Aroideae</taxon>
        <taxon>Colocasieae</taxon>
        <taxon>Colocasia</taxon>
    </lineage>
</organism>
<sequence>MSQVLRIHEPTLALTQTQEVFVCIELNIAKARHERIWIGCGQDGFWQKINYYRVSAVCGFCKKLGYAETECNKKSKDSIEATVPKAQQHDLITKQGGVAVTSQVWRQKVNPVDQAAPTQEEKESNPPEVMEAPVLPSQGLVHREEVGQGLHGAGPGGGQVLKGLKAIEGSLPSLHGLHGSPIVVPLHGSQSTQVPAAGDETGEVPLVMPPTGEEEQRQTGRSSAQSGEKKGGRSCNMEAMLDFNACINASSLQDDGYLGPKFTWSNKRTGHASILARLDRYLLNSYCEEKFPGLVGSKWQAKQSYRGGAAGAGMAVGDEALEEEEGRTGFRWFLDGPSSEYSEGAKNARRQAVKQALRAWNKSVFGDVETNVRTQEEEHINAGKSFFMVPAKMSPLAIQRIRDITGYKRQQGPLIYLGVPLRPGRVLVADYKYLMDKVHAKEVVNNASHPLRAVLPPGILQDIQLNDEEDRCIWAPSTSGTFTEKSFRAGDIINSIKLHISVALSNSSFISVPTLEDQQVLHIYGLNPHFSTKRIKLICWIPPEVSYCLNVDGASKGNPGNCGGGGGGCLRDSNGIVLAAFGHYYGSVDTNPRFQKTQLPDWDSVSTQPVAVSTLDPVPRRPVLQNWDSVSRHSMVVSTHSG</sequence>
<evidence type="ECO:0000313" key="2">
    <source>
        <dbReference type="EMBL" id="MQM21837.1"/>
    </source>
</evidence>
<reference evidence="2" key="1">
    <citation type="submission" date="2017-07" db="EMBL/GenBank/DDBJ databases">
        <title>Taro Niue Genome Assembly and Annotation.</title>
        <authorList>
            <person name="Atibalentja N."/>
            <person name="Keating K."/>
            <person name="Fields C.J."/>
        </authorList>
    </citation>
    <scope>NUCLEOTIDE SEQUENCE</scope>
    <source>
        <strain evidence="2">Niue_2</strain>
        <tissue evidence="2">Leaf</tissue>
    </source>
</reference>
<dbReference type="AlphaFoldDB" id="A0A843XSK8"/>
<keyword evidence="3" id="KW-1185">Reference proteome</keyword>
<gene>
    <name evidence="2" type="ORF">Taro_054882</name>
</gene>
<dbReference type="Proteomes" id="UP000652761">
    <property type="component" value="Unassembled WGS sequence"/>
</dbReference>
<feature type="region of interest" description="Disordered" evidence="1">
    <location>
        <begin position="191"/>
        <end position="233"/>
    </location>
</feature>
<dbReference type="OrthoDB" id="786811at2759"/>
<comment type="caution">
    <text evidence="2">The sequence shown here is derived from an EMBL/GenBank/DDBJ whole genome shotgun (WGS) entry which is preliminary data.</text>
</comment>